<dbReference type="InParanoid" id="W0DT27"/>
<dbReference type="CDD" id="cd07067">
    <property type="entry name" value="HP_PGM_like"/>
    <property type="match status" value="1"/>
</dbReference>
<evidence type="ECO:0000313" key="2">
    <source>
        <dbReference type="EMBL" id="AHF00428.1"/>
    </source>
</evidence>
<accession>W0DT27</accession>
<dbReference type="Gene3D" id="3.40.50.1240">
    <property type="entry name" value="Phosphoglycerate mutase-like"/>
    <property type="match status" value="1"/>
</dbReference>
<gene>
    <name evidence="2" type="ORF">THIAE_00505</name>
</gene>
<dbReference type="Proteomes" id="UP000005380">
    <property type="component" value="Chromosome"/>
</dbReference>
<dbReference type="InterPro" id="IPR029033">
    <property type="entry name" value="His_PPase_superfam"/>
</dbReference>
<feature type="chain" id="PRO_5004787888" evidence="1">
    <location>
        <begin position="23"/>
        <end position="188"/>
    </location>
</feature>
<dbReference type="EMBL" id="CP007030">
    <property type="protein sequence ID" value="AHF00428.1"/>
    <property type="molecule type" value="Genomic_DNA"/>
</dbReference>
<evidence type="ECO:0000256" key="1">
    <source>
        <dbReference type="SAM" id="SignalP"/>
    </source>
</evidence>
<evidence type="ECO:0000313" key="3">
    <source>
        <dbReference type="Proteomes" id="UP000005380"/>
    </source>
</evidence>
<dbReference type="SUPFAM" id="SSF53254">
    <property type="entry name" value="Phosphoglycerate mutase-like"/>
    <property type="match status" value="1"/>
</dbReference>
<keyword evidence="1" id="KW-0732">Signal</keyword>
<protein>
    <submittedName>
        <fullName evidence="2">Phosphoglycerate mutase</fullName>
    </submittedName>
</protein>
<dbReference type="AlphaFoldDB" id="W0DT27"/>
<dbReference type="eggNOG" id="COG2062">
    <property type="taxonomic scope" value="Bacteria"/>
</dbReference>
<keyword evidence="3" id="KW-1185">Reference proteome</keyword>
<dbReference type="HOGENOM" id="CLU_076038_1_0_6"/>
<proteinExistence type="predicted"/>
<dbReference type="OrthoDB" id="8685508at2"/>
<feature type="signal peptide" evidence="1">
    <location>
        <begin position="1"/>
        <end position="22"/>
    </location>
</feature>
<organism evidence="2 3">
    <name type="scientific">Thiomicrospira aerophila AL3</name>
    <dbReference type="NCBI Taxonomy" id="717772"/>
    <lineage>
        <taxon>Bacteria</taxon>
        <taxon>Pseudomonadati</taxon>
        <taxon>Pseudomonadota</taxon>
        <taxon>Gammaproteobacteria</taxon>
        <taxon>Thiotrichales</taxon>
        <taxon>Piscirickettsiaceae</taxon>
        <taxon>Thiomicrospira</taxon>
    </lineage>
</organism>
<dbReference type="Pfam" id="PF00300">
    <property type="entry name" value="His_Phos_1"/>
    <property type="match status" value="1"/>
</dbReference>
<dbReference type="STRING" id="717772.THIAE_00505"/>
<dbReference type="RefSeq" id="WP_006459656.1">
    <property type="nucleotide sequence ID" value="NZ_CP007030.1"/>
</dbReference>
<sequence>MVKHYHVTLGILLAIFSSHSLAASPFWQALQEGGKVVLMQHAKLDDDAVGDPFSLDPSCFIERNLSDEGRAQATAIGQAFKAQQVPITAVWASPHCRTKDTAELAFGDYEVQPILRLIRALTEEQAKANLRQLAQLIGDYEGEGNLIMVTHRPNIGELIHQRVQPGYVAVLQPMGDGLFDLIAIEVFE</sequence>
<name>W0DT27_9GAMM</name>
<reference evidence="2 3" key="1">
    <citation type="submission" date="2013-12" db="EMBL/GenBank/DDBJ databases">
        <authorList>
            <consortium name="DOE Joint Genome Institute"/>
            <person name="Kappler U."/>
            <person name="Huntemann M."/>
            <person name="Han J."/>
            <person name="Chen A."/>
            <person name="Kyrpides N."/>
            <person name="Mavromatis K."/>
            <person name="Markowitz V."/>
            <person name="Palaniappan K."/>
            <person name="Ivanova N."/>
            <person name="Schaumberg A."/>
            <person name="Pati A."/>
            <person name="Liolios K."/>
            <person name="Nordberg H.P."/>
            <person name="Cantor M.N."/>
            <person name="Hua S.X."/>
            <person name="Woyke T."/>
        </authorList>
    </citation>
    <scope>NUCLEOTIDE SEQUENCE [LARGE SCALE GENOMIC DNA]</scope>
    <source>
        <strain evidence="3">AL2</strain>
    </source>
</reference>
<dbReference type="KEGG" id="tao:THIAE_00505"/>
<dbReference type="InterPro" id="IPR013078">
    <property type="entry name" value="His_Pase_superF_clade-1"/>
</dbReference>